<reference evidence="2" key="2">
    <citation type="submission" date="2023-05" db="EMBL/GenBank/DDBJ databases">
        <authorList>
            <person name="Schelkunov M.I."/>
        </authorList>
    </citation>
    <scope>NUCLEOTIDE SEQUENCE</scope>
    <source>
        <strain evidence="2">Hsosn_3</strain>
        <tissue evidence="2">Leaf</tissue>
    </source>
</reference>
<reference evidence="2" key="1">
    <citation type="submission" date="2023-02" db="EMBL/GenBank/DDBJ databases">
        <title>Genome of toxic invasive species Heracleum sosnowskyi carries increased number of genes despite the absence of recent whole-genome duplications.</title>
        <authorList>
            <person name="Schelkunov M."/>
            <person name="Shtratnikova V."/>
            <person name="Makarenko M."/>
            <person name="Klepikova A."/>
            <person name="Omelchenko D."/>
            <person name="Novikova G."/>
            <person name="Obukhova E."/>
            <person name="Bogdanov V."/>
            <person name="Penin A."/>
            <person name="Logacheva M."/>
        </authorList>
    </citation>
    <scope>NUCLEOTIDE SEQUENCE</scope>
    <source>
        <strain evidence="2">Hsosn_3</strain>
        <tissue evidence="2">Leaf</tissue>
    </source>
</reference>
<protein>
    <submittedName>
        <fullName evidence="2">Uncharacterized protein</fullName>
    </submittedName>
</protein>
<keyword evidence="3" id="KW-1185">Reference proteome</keyword>
<accession>A0AAD8I7U7</accession>
<dbReference type="Proteomes" id="UP001237642">
    <property type="component" value="Unassembled WGS sequence"/>
</dbReference>
<proteinExistence type="predicted"/>
<comment type="caution">
    <text evidence="2">The sequence shown here is derived from an EMBL/GenBank/DDBJ whole genome shotgun (WGS) entry which is preliminary data.</text>
</comment>
<evidence type="ECO:0000313" key="1">
    <source>
        <dbReference type="EMBL" id="KAK1380725.1"/>
    </source>
</evidence>
<evidence type="ECO:0000313" key="2">
    <source>
        <dbReference type="EMBL" id="KAK1380812.1"/>
    </source>
</evidence>
<dbReference type="EMBL" id="JAUIZM010000006">
    <property type="protein sequence ID" value="KAK1380725.1"/>
    <property type="molecule type" value="Genomic_DNA"/>
</dbReference>
<dbReference type="AlphaFoldDB" id="A0AAD8I7U7"/>
<evidence type="ECO:0000313" key="3">
    <source>
        <dbReference type="Proteomes" id="UP001237642"/>
    </source>
</evidence>
<dbReference type="EMBL" id="JAUIZM010000006">
    <property type="protein sequence ID" value="KAK1380812.1"/>
    <property type="molecule type" value="Genomic_DNA"/>
</dbReference>
<gene>
    <name evidence="1" type="ORF">POM88_027469</name>
    <name evidence="2" type="ORF">POM88_027556</name>
</gene>
<sequence length="177" mass="19964">MLGHILQALRLEGVYKFIFADHVGAVGTQGCWFTFELLTPDPSSTWLSTTHLDIYTELLSSLDVALLSREHLAKRFIASESGVYYDPSSIVISKTGVILQHNATSLFQAYGAEDGAGVCCEVYPVSNMSFLLLQATYEELKRVTVFCDAVRNELYRQFKVKLQETYGKRRESVMSFR</sequence>
<name>A0AAD8I7U7_9APIA</name>
<organism evidence="2 3">
    <name type="scientific">Heracleum sosnowskyi</name>
    <dbReference type="NCBI Taxonomy" id="360622"/>
    <lineage>
        <taxon>Eukaryota</taxon>
        <taxon>Viridiplantae</taxon>
        <taxon>Streptophyta</taxon>
        <taxon>Embryophyta</taxon>
        <taxon>Tracheophyta</taxon>
        <taxon>Spermatophyta</taxon>
        <taxon>Magnoliopsida</taxon>
        <taxon>eudicotyledons</taxon>
        <taxon>Gunneridae</taxon>
        <taxon>Pentapetalae</taxon>
        <taxon>asterids</taxon>
        <taxon>campanulids</taxon>
        <taxon>Apiales</taxon>
        <taxon>Apiaceae</taxon>
        <taxon>Apioideae</taxon>
        <taxon>apioid superclade</taxon>
        <taxon>Tordylieae</taxon>
        <taxon>Tordyliinae</taxon>
        <taxon>Heracleum</taxon>
    </lineage>
</organism>